<dbReference type="GO" id="GO:0005634">
    <property type="term" value="C:nucleus"/>
    <property type="evidence" value="ECO:0007669"/>
    <property type="project" value="TreeGrafter"/>
</dbReference>
<evidence type="ECO:0000256" key="1">
    <source>
        <dbReference type="ARBA" id="ARBA00022763"/>
    </source>
</evidence>
<keyword evidence="7" id="KW-0255">Endonuclease</keyword>
<protein>
    <submittedName>
        <fullName evidence="7">Endonuclease III-like protein 1</fullName>
    </submittedName>
</protein>
<evidence type="ECO:0000313" key="8">
    <source>
        <dbReference type="Proteomes" id="UP000780801"/>
    </source>
</evidence>
<name>A0A9P6FM12_9FUNG</name>
<dbReference type="EMBL" id="JAABOA010005237">
    <property type="protein sequence ID" value="KAF9577145.1"/>
    <property type="molecule type" value="Genomic_DNA"/>
</dbReference>
<feature type="region of interest" description="Disordered" evidence="6">
    <location>
        <begin position="106"/>
        <end position="143"/>
    </location>
</feature>
<evidence type="ECO:0000313" key="7">
    <source>
        <dbReference type="EMBL" id="KAF9577145.1"/>
    </source>
</evidence>
<keyword evidence="2" id="KW-0378">Hydrolase</keyword>
<accession>A0A9P6FM12</accession>
<dbReference type="GO" id="GO:0003906">
    <property type="term" value="F:DNA-(apurinic or apyrimidinic site) endonuclease activity"/>
    <property type="evidence" value="ECO:0007669"/>
    <property type="project" value="TreeGrafter"/>
</dbReference>
<gene>
    <name evidence="7" type="primary">NTHL1</name>
    <name evidence="7" type="ORF">BGW38_007836</name>
</gene>
<dbReference type="InterPro" id="IPR023170">
    <property type="entry name" value="HhH_base_excis_C"/>
</dbReference>
<keyword evidence="1" id="KW-0227">DNA damage</keyword>
<reference evidence="7" key="1">
    <citation type="journal article" date="2020" name="Fungal Divers.">
        <title>Resolving the Mortierellaceae phylogeny through synthesis of multi-gene phylogenetics and phylogenomics.</title>
        <authorList>
            <person name="Vandepol N."/>
            <person name="Liber J."/>
            <person name="Desiro A."/>
            <person name="Na H."/>
            <person name="Kennedy M."/>
            <person name="Barry K."/>
            <person name="Grigoriev I.V."/>
            <person name="Miller A.N."/>
            <person name="O'Donnell K."/>
            <person name="Stajich J.E."/>
            <person name="Bonito G."/>
        </authorList>
    </citation>
    <scope>NUCLEOTIDE SEQUENCE</scope>
    <source>
        <strain evidence="7">KOD1015</strain>
    </source>
</reference>
<evidence type="ECO:0000256" key="6">
    <source>
        <dbReference type="SAM" id="MobiDB-lite"/>
    </source>
</evidence>
<dbReference type="GO" id="GO:0006285">
    <property type="term" value="P:base-excision repair, AP site formation"/>
    <property type="evidence" value="ECO:0007669"/>
    <property type="project" value="TreeGrafter"/>
</dbReference>
<proteinExistence type="predicted"/>
<evidence type="ECO:0000256" key="3">
    <source>
        <dbReference type="ARBA" id="ARBA00023204"/>
    </source>
</evidence>
<dbReference type="GO" id="GO:0016829">
    <property type="term" value="F:lyase activity"/>
    <property type="evidence" value="ECO:0007669"/>
    <property type="project" value="UniProtKB-KW"/>
</dbReference>
<sequence>MALESWLPKEHWREINVILVGFGQVLCLPRGPLCYTCPVQDRCPSATGIPNRKKIKTLIKDESDSPLGEVELHPVHIKTEAPDVAVKLEKDDGETSKYFSETLVPVKQEEEESSSMHDNVLDSTLVDSSRLKDENIDIEDLVP</sequence>
<dbReference type="Gene3D" id="1.10.1670.10">
    <property type="entry name" value="Helix-hairpin-Helix base-excision DNA repair enzymes (C-terminal)"/>
    <property type="match status" value="1"/>
</dbReference>
<keyword evidence="4" id="KW-0456">Lyase</keyword>
<keyword evidence="8" id="KW-1185">Reference proteome</keyword>
<dbReference type="InterPro" id="IPR011257">
    <property type="entry name" value="DNA_glycosylase"/>
</dbReference>
<dbReference type="GO" id="GO:0006289">
    <property type="term" value="P:nucleotide-excision repair"/>
    <property type="evidence" value="ECO:0007669"/>
    <property type="project" value="TreeGrafter"/>
</dbReference>
<evidence type="ECO:0000256" key="4">
    <source>
        <dbReference type="ARBA" id="ARBA00023239"/>
    </source>
</evidence>
<keyword evidence="7" id="KW-0540">Nuclease</keyword>
<dbReference type="GO" id="GO:0000703">
    <property type="term" value="F:oxidized pyrimidine nucleobase lesion DNA N-glycosylase activity"/>
    <property type="evidence" value="ECO:0007669"/>
    <property type="project" value="TreeGrafter"/>
</dbReference>
<dbReference type="PANTHER" id="PTHR43286:SF1">
    <property type="entry name" value="ENDONUCLEASE III-LIKE PROTEIN 1"/>
    <property type="match status" value="1"/>
</dbReference>
<dbReference type="SUPFAM" id="SSF48150">
    <property type="entry name" value="DNA-glycosylase"/>
    <property type="match status" value="1"/>
</dbReference>
<dbReference type="OrthoDB" id="2099276at2759"/>
<dbReference type="PANTHER" id="PTHR43286">
    <property type="entry name" value="ENDONUCLEASE III-LIKE PROTEIN 1"/>
    <property type="match status" value="1"/>
</dbReference>
<keyword evidence="3" id="KW-0234">DNA repair</keyword>
<evidence type="ECO:0000256" key="5">
    <source>
        <dbReference type="ARBA" id="ARBA00023295"/>
    </source>
</evidence>
<dbReference type="AlphaFoldDB" id="A0A9P6FM12"/>
<organism evidence="7 8">
    <name type="scientific">Lunasporangiospora selenospora</name>
    <dbReference type="NCBI Taxonomy" id="979761"/>
    <lineage>
        <taxon>Eukaryota</taxon>
        <taxon>Fungi</taxon>
        <taxon>Fungi incertae sedis</taxon>
        <taxon>Mucoromycota</taxon>
        <taxon>Mortierellomycotina</taxon>
        <taxon>Mortierellomycetes</taxon>
        <taxon>Mortierellales</taxon>
        <taxon>Mortierellaceae</taxon>
        <taxon>Lunasporangiospora</taxon>
    </lineage>
</organism>
<dbReference type="Proteomes" id="UP000780801">
    <property type="component" value="Unassembled WGS sequence"/>
</dbReference>
<keyword evidence="5" id="KW-0326">Glycosidase</keyword>
<evidence type="ECO:0000256" key="2">
    <source>
        <dbReference type="ARBA" id="ARBA00022801"/>
    </source>
</evidence>
<comment type="caution">
    <text evidence="7">The sequence shown here is derived from an EMBL/GenBank/DDBJ whole genome shotgun (WGS) entry which is preliminary data.</text>
</comment>